<dbReference type="GO" id="GO:0016538">
    <property type="term" value="F:cyclin-dependent protein serine/threonine kinase regulator activity"/>
    <property type="evidence" value="ECO:0000318"/>
    <property type="project" value="GO_Central"/>
</dbReference>
<keyword evidence="7" id="KW-1185">Reference proteome</keyword>
<dbReference type="CDD" id="cd20535">
    <property type="entry name" value="CYCLIN_CCNM_CCNQ_rpt2"/>
    <property type="match status" value="1"/>
</dbReference>
<dbReference type="eggNOG" id="KOG0834">
    <property type="taxonomic scope" value="Eukaryota"/>
</dbReference>
<dbReference type="FunFam" id="1.10.472.10:FF:000042">
    <property type="entry name" value="FAM58A isoform 1"/>
    <property type="match status" value="1"/>
</dbReference>
<dbReference type="FunFam" id="1.10.472.10:FF:000122">
    <property type="entry name" value="Cyclin-related protein FAM58A"/>
    <property type="match status" value="1"/>
</dbReference>
<dbReference type="InterPro" id="IPR043198">
    <property type="entry name" value="Cyclin/Ssn8"/>
</dbReference>
<dbReference type="Proteomes" id="UP000001593">
    <property type="component" value="Unassembled WGS sequence"/>
</dbReference>
<keyword evidence="3" id="KW-0195">Cyclin</keyword>
<evidence type="ECO:0000256" key="1">
    <source>
        <dbReference type="ARBA" id="ARBA00010390"/>
    </source>
</evidence>
<feature type="domain" description="Cyclin N-terminal" evidence="5">
    <location>
        <begin position="20"/>
        <end position="126"/>
    </location>
</feature>
<proteinExistence type="inferred from homology"/>
<dbReference type="InterPro" id="IPR048053">
    <property type="entry name" value="Cyclin-Q_second_cyclin_box"/>
</dbReference>
<evidence type="ECO:0000259" key="5">
    <source>
        <dbReference type="Pfam" id="PF00134"/>
    </source>
</evidence>
<gene>
    <name evidence="6" type="ORF">NEMVEDRAFT_v1g91756</name>
</gene>
<sequence>EERAARRKATYAYLKEHFKVTQFIMESGAKLSLPQNAMSSACVLYHQFWKGCDPKDFDPYLIGMTAIYLASKAEECPCKVRDVINVCYRSSHKDSPCLEINARYWELRESVVNCELLMLRVLGFRVSYDNPHKYLLHYLKVLQDWTCPGMWERSQVPQISWSYLLDSHHIPLCLEYPPAHVAVALLHFAVECVGLEVPSQEAVRPWWKALCSDVTPELIQSITEDVMDMYDFENKPV</sequence>
<evidence type="ECO:0000256" key="4">
    <source>
        <dbReference type="ARBA" id="ARBA00032419"/>
    </source>
</evidence>
<dbReference type="Gene3D" id="1.10.472.10">
    <property type="entry name" value="Cyclin-like"/>
    <property type="match status" value="2"/>
</dbReference>
<feature type="non-terminal residue" evidence="6">
    <location>
        <position position="237"/>
    </location>
</feature>
<evidence type="ECO:0000256" key="3">
    <source>
        <dbReference type="ARBA" id="ARBA00023127"/>
    </source>
</evidence>
<accession>A7RSI9</accession>
<dbReference type="KEGG" id="nve:5517695"/>
<name>A7RSI9_NEMVE</name>
<dbReference type="InterPro" id="IPR048055">
    <property type="entry name" value="Cyclin-Q_first_cyclin_box"/>
</dbReference>
<protein>
    <recommendedName>
        <fullName evidence="2">Cyclin-Q</fullName>
    </recommendedName>
    <alternativeName>
        <fullName evidence="4">Cyclin-related protein FAM58A</fullName>
    </alternativeName>
</protein>
<dbReference type="InterPro" id="IPR006671">
    <property type="entry name" value="Cyclin_N"/>
</dbReference>
<dbReference type="GO" id="GO:0006357">
    <property type="term" value="P:regulation of transcription by RNA polymerase II"/>
    <property type="evidence" value="ECO:0007669"/>
    <property type="project" value="InterPro"/>
</dbReference>
<dbReference type="OrthoDB" id="79090at2759"/>
<comment type="similarity">
    <text evidence="1">Belongs to the cyclin family. Cyclin-like FAM58 subfamily.</text>
</comment>
<organism evidence="6 7">
    <name type="scientific">Nematostella vectensis</name>
    <name type="common">Starlet sea anemone</name>
    <dbReference type="NCBI Taxonomy" id="45351"/>
    <lineage>
        <taxon>Eukaryota</taxon>
        <taxon>Metazoa</taxon>
        <taxon>Cnidaria</taxon>
        <taxon>Anthozoa</taxon>
        <taxon>Hexacorallia</taxon>
        <taxon>Actiniaria</taxon>
        <taxon>Edwardsiidae</taxon>
        <taxon>Nematostella</taxon>
    </lineage>
</organism>
<dbReference type="InParanoid" id="A7RSI9"/>
<reference evidence="6 7" key="1">
    <citation type="journal article" date="2007" name="Science">
        <title>Sea anemone genome reveals ancestral eumetazoan gene repertoire and genomic organization.</title>
        <authorList>
            <person name="Putnam N.H."/>
            <person name="Srivastava M."/>
            <person name="Hellsten U."/>
            <person name="Dirks B."/>
            <person name="Chapman J."/>
            <person name="Salamov A."/>
            <person name="Terry A."/>
            <person name="Shapiro H."/>
            <person name="Lindquist E."/>
            <person name="Kapitonov V.V."/>
            <person name="Jurka J."/>
            <person name="Genikhovich G."/>
            <person name="Grigoriev I.V."/>
            <person name="Lucas S.M."/>
            <person name="Steele R.E."/>
            <person name="Finnerty J.R."/>
            <person name="Technau U."/>
            <person name="Martindale M.Q."/>
            <person name="Rokhsar D.S."/>
        </authorList>
    </citation>
    <scope>NUCLEOTIDE SEQUENCE [LARGE SCALE GENOMIC DNA]</scope>
    <source>
        <strain evidence="7">CH2 X CH6</strain>
    </source>
</reference>
<evidence type="ECO:0000256" key="2">
    <source>
        <dbReference type="ARBA" id="ARBA00019501"/>
    </source>
</evidence>
<dbReference type="AlphaFoldDB" id="A7RSI9"/>
<dbReference type="EMBL" id="DS469534">
    <property type="protein sequence ID" value="EDO45644.1"/>
    <property type="molecule type" value="Genomic_DNA"/>
</dbReference>
<dbReference type="PIRSF" id="PIRSF028758">
    <property type="entry name" value="Cyclin, C/H/G types"/>
    <property type="match status" value="1"/>
</dbReference>
<evidence type="ECO:0000313" key="6">
    <source>
        <dbReference type="EMBL" id="EDO45644.1"/>
    </source>
</evidence>
<dbReference type="STRING" id="45351.A7RSI9"/>
<dbReference type="OMA" id="HVESNKA"/>
<dbReference type="GO" id="GO:0005634">
    <property type="term" value="C:nucleus"/>
    <property type="evidence" value="ECO:0000318"/>
    <property type="project" value="GO_Central"/>
</dbReference>
<dbReference type="PANTHER" id="PTHR10026">
    <property type="entry name" value="CYCLIN"/>
    <property type="match status" value="1"/>
</dbReference>
<dbReference type="HOGENOM" id="CLU_022000_2_0_1"/>
<evidence type="ECO:0000313" key="7">
    <source>
        <dbReference type="Proteomes" id="UP000001593"/>
    </source>
</evidence>
<dbReference type="InterPro" id="IPR036915">
    <property type="entry name" value="Cyclin-like_sf"/>
</dbReference>
<dbReference type="CDD" id="cd20534">
    <property type="entry name" value="CYCLIN_CCNM_CCNQ_rpt1"/>
    <property type="match status" value="1"/>
</dbReference>
<dbReference type="PhylomeDB" id="A7RSI9"/>
<dbReference type="Pfam" id="PF21797">
    <property type="entry name" value="CycT2-like_C"/>
    <property type="match status" value="1"/>
</dbReference>
<dbReference type="Pfam" id="PF00134">
    <property type="entry name" value="Cyclin_N"/>
    <property type="match status" value="1"/>
</dbReference>
<dbReference type="SUPFAM" id="SSF47954">
    <property type="entry name" value="Cyclin-like"/>
    <property type="match status" value="2"/>
</dbReference>